<evidence type="ECO:0000256" key="4">
    <source>
        <dbReference type="ARBA" id="ARBA00022670"/>
    </source>
</evidence>
<accession>A0A936TFY4</accession>
<evidence type="ECO:0000256" key="11">
    <source>
        <dbReference type="SAM" id="MobiDB-lite"/>
    </source>
</evidence>
<evidence type="ECO:0000256" key="10">
    <source>
        <dbReference type="RuleBase" id="RU004387"/>
    </source>
</evidence>
<dbReference type="PANTHER" id="PTHR28570">
    <property type="entry name" value="ASPARTYL AMINOPEPTIDASE"/>
    <property type="match status" value="1"/>
</dbReference>
<feature type="region of interest" description="Disordered" evidence="11">
    <location>
        <begin position="1"/>
        <end position="50"/>
    </location>
</feature>
<evidence type="ECO:0000313" key="13">
    <source>
        <dbReference type="Proteomes" id="UP000727993"/>
    </source>
</evidence>
<keyword evidence="3 9" id="KW-0031">Aminopeptidase</keyword>
<sequence length="500" mass="52988">MRRPPSPPRRADPVASPQRRAGEADQRLDDHGSGQLPDRVSGRPVDPTDDLCDLIAASPSPYHAADEVTRRLAEAGFDERSPGDDLPGDGPVVVRSEGLVVAWCRRGQPADAPLRVVGAHTDSPNLRVRPQPDRSVAGWRQLGVEVYGGALLNSWLDRDLGLSGRVALRAPHSGDGIAERTEASVGADDAGVGRSARPERRPAVQLRHVRWDRPLLRVPQLAIHLDRDISGDGLQLNKQQHLTPVWGIGHSSPGEFRAWIAGELGVDGDDVLSWDLMTHDLTPPARLGQADELLAAPRLDNLCSSWAGTTALIEAAGRDPADLEHPIVPVLVLADHEEVGSTSGVGAASALIVRLLEGSIRAAGGDDRAIQRALATSMIASVDMAHATHPNYPDRHEPGHPIAPGGGPALKVNSNQRYASDARTIAHARLAAERAGVALQTYSHRGDLPCGSTIGPTLAASLGVGVVDLGAPQLSMHSARELMAVADVEPLAKLLTAWFV</sequence>
<evidence type="ECO:0000256" key="5">
    <source>
        <dbReference type="ARBA" id="ARBA00022723"/>
    </source>
</evidence>
<evidence type="ECO:0000256" key="2">
    <source>
        <dbReference type="ARBA" id="ARBA00008290"/>
    </source>
</evidence>
<dbReference type="GO" id="GO:0008270">
    <property type="term" value="F:zinc ion binding"/>
    <property type="evidence" value="ECO:0007669"/>
    <property type="project" value="InterPro"/>
</dbReference>
<dbReference type="EMBL" id="JADJZA010000009">
    <property type="protein sequence ID" value="MBK9298557.1"/>
    <property type="molecule type" value="Genomic_DNA"/>
</dbReference>
<dbReference type="InterPro" id="IPR023358">
    <property type="entry name" value="Peptidase_M18_dom2"/>
</dbReference>
<dbReference type="AlphaFoldDB" id="A0A936TFY4"/>
<proteinExistence type="inferred from homology"/>
<comment type="similarity">
    <text evidence="2 9">Belongs to the peptidase M18 family.</text>
</comment>
<comment type="caution">
    <text evidence="12">The sequence shown here is derived from an EMBL/GenBank/DDBJ whole genome shotgun (WGS) entry which is preliminary data.</text>
</comment>
<dbReference type="SUPFAM" id="SSF101821">
    <property type="entry name" value="Aminopeptidase/glucanase lid domain"/>
    <property type="match status" value="2"/>
</dbReference>
<keyword evidence="7 9" id="KW-0862">Zinc</keyword>
<dbReference type="InterPro" id="IPR001948">
    <property type="entry name" value="Peptidase_M18"/>
</dbReference>
<gene>
    <name evidence="12" type="ORF">IPN02_17370</name>
</gene>
<reference evidence="12 13" key="1">
    <citation type="submission" date="2020-10" db="EMBL/GenBank/DDBJ databases">
        <title>Connecting structure to function with the recovery of over 1000 high-quality activated sludge metagenome-assembled genomes encoding full-length rRNA genes using long-read sequencing.</title>
        <authorList>
            <person name="Singleton C.M."/>
            <person name="Petriglieri F."/>
            <person name="Kristensen J.M."/>
            <person name="Kirkegaard R.H."/>
            <person name="Michaelsen T.Y."/>
            <person name="Andersen M.H."/>
            <person name="Karst S.M."/>
            <person name="Dueholm M.S."/>
            <person name="Nielsen P.H."/>
            <person name="Albertsen M."/>
        </authorList>
    </citation>
    <scope>NUCLEOTIDE SEQUENCE [LARGE SCALE GENOMIC DNA]</scope>
    <source>
        <strain evidence="12">Lyne_18-Q3-R50-59_MAXAC.006</strain>
    </source>
</reference>
<evidence type="ECO:0000256" key="1">
    <source>
        <dbReference type="ARBA" id="ARBA00001947"/>
    </source>
</evidence>
<feature type="compositionally biased region" description="Basic and acidic residues" evidence="11">
    <location>
        <begin position="20"/>
        <end position="32"/>
    </location>
</feature>
<keyword evidence="4 9" id="KW-0645">Protease</keyword>
<dbReference type="Gene3D" id="3.40.630.10">
    <property type="entry name" value="Zn peptidases"/>
    <property type="match status" value="1"/>
</dbReference>
<dbReference type="GO" id="GO:0008237">
    <property type="term" value="F:metallopeptidase activity"/>
    <property type="evidence" value="ECO:0007669"/>
    <property type="project" value="UniProtKB-KW"/>
</dbReference>
<evidence type="ECO:0000313" key="12">
    <source>
        <dbReference type="EMBL" id="MBK9298557.1"/>
    </source>
</evidence>
<dbReference type="GO" id="GO:0005737">
    <property type="term" value="C:cytoplasm"/>
    <property type="evidence" value="ECO:0007669"/>
    <property type="project" value="UniProtKB-ARBA"/>
</dbReference>
<evidence type="ECO:0000256" key="7">
    <source>
        <dbReference type="ARBA" id="ARBA00022833"/>
    </source>
</evidence>
<evidence type="ECO:0000256" key="3">
    <source>
        <dbReference type="ARBA" id="ARBA00022438"/>
    </source>
</evidence>
<dbReference type="SUPFAM" id="SSF53187">
    <property type="entry name" value="Zn-dependent exopeptidases"/>
    <property type="match status" value="1"/>
</dbReference>
<dbReference type="GO" id="GO:0006508">
    <property type="term" value="P:proteolysis"/>
    <property type="evidence" value="ECO:0007669"/>
    <property type="project" value="UniProtKB-KW"/>
</dbReference>
<evidence type="ECO:0000256" key="9">
    <source>
        <dbReference type="RuleBase" id="RU004386"/>
    </source>
</evidence>
<evidence type="ECO:0000256" key="6">
    <source>
        <dbReference type="ARBA" id="ARBA00022801"/>
    </source>
</evidence>
<dbReference type="PANTHER" id="PTHR28570:SF3">
    <property type="entry name" value="ASPARTYL AMINOPEPTIDASE"/>
    <property type="match status" value="1"/>
</dbReference>
<keyword evidence="8 9" id="KW-0482">Metalloprotease</keyword>
<dbReference type="Pfam" id="PF02127">
    <property type="entry name" value="Peptidase_M18"/>
    <property type="match status" value="2"/>
</dbReference>
<dbReference type="PRINTS" id="PR00932">
    <property type="entry name" value="AMINO1PTASE"/>
</dbReference>
<keyword evidence="6 9" id="KW-0378">Hydrolase</keyword>
<dbReference type="Gene3D" id="2.30.250.10">
    <property type="entry name" value="Aminopeptidase i, Domain 2"/>
    <property type="match status" value="1"/>
</dbReference>
<keyword evidence="5 9" id="KW-0479">Metal-binding</keyword>
<dbReference type="GO" id="GO:0004177">
    <property type="term" value="F:aminopeptidase activity"/>
    <property type="evidence" value="ECO:0007669"/>
    <property type="project" value="UniProtKB-KW"/>
</dbReference>
<dbReference type="Proteomes" id="UP000727993">
    <property type="component" value="Unassembled WGS sequence"/>
</dbReference>
<evidence type="ECO:0000256" key="8">
    <source>
        <dbReference type="ARBA" id="ARBA00023049"/>
    </source>
</evidence>
<organism evidence="12 13">
    <name type="scientific">Candidatus Neomicrothrix subdominans</name>
    <dbReference type="NCBI Taxonomy" id="2954438"/>
    <lineage>
        <taxon>Bacteria</taxon>
        <taxon>Bacillati</taxon>
        <taxon>Actinomycetota</taxon>
        <taxon>Acidimicrobiia</taxon>
        <taxon>Acidimicrobiales</taxon>
        <taxon>Microthrixaceae</taxon>
        <taxon>Candidatus Neomicrothrix</taxon>
    </lineage>
</organism>
<dbReference type="EC" id="3.4.11.-" evidence="10"/>
<protein>
    <recommendedName>
        <fullName evidence="10">M18 family aminopeptidase</fullName>
        <ecNumber evidence="10">3.4.11.-</ecNumber>
    </recommendedName>
</protein>
<comment type="cofactor">
    <cofactor evidence="1 10">
        <name>Zn(2+)</name>
        <dbReference type="ChEBI" id="CHEBI:29105"/>
    </cofactor>
</comment>
<name>A0A936TFY4_9ACTN</name>